<keyword evidence="1" id="KW-1133">Transmembrane helix</keyword>
<proteinExistence type="predicted"/>
<gene>
    <name evidence="3" type="ORF">FD28_GL001255</name>
</gene>
<name>A0A0R1UR34_9LACO</name>
<dbReference type="Proteomes" id="UP000051580">
    <property type="component" value="Unassembled WGS sequence"/>
</dbReference>
<feature type="transmembrane region" description="Helical" evidence="1">
    <location>
        <begin position="201"/>
        <end position="221"/>
    </location>
</feature>
<protein>
    <recommendedName>
        <fullName evidence="5">Firmicu-CTERM sorting domain-containing protein</fullName>
    </recommendedName>
</protein>
<dbReference type="EMBL" id="AZFS01000064">
    <property type="protein sequence ID" value="KRL93378.1"/>
    <property type="molecule type" value="Genomic_DNA"/>
</dbReference>
<keyword evidence="4" id="KW-1185">Reference proteome</keyword>
<evidence type="ECO:0008006" key="5">
    <source>
        <dbReference type="Google" id="ProtNLM"/>
    </source>
</evidence>
<dbReference type="InterPro" id="IPR026409">
    <property type="entry name" value="Firmicu_CTERM"/>
</dbReference>
<evidence type="ECO:0000313" key="3">
    <source>
        <dbReference type="EMBL" id="KRL93378.1"/>
    </source>
</evidence>
<dbReference type="STRING" id="1423753.FD28_GL001255"/>
<evidence type="ECO:0000256" key="2">
    <source>
        <dbReference type="SAM" id="SignalP"/>
    </source>
</evidence>
<sequence>MYDLGGNGEWRRFMMRRWLWILLTCFSLIWLGSTTTPAHAATTNSNKLNISVDGNFSDWDDKPMTSLNNDAKASLVADDSAVYFYMNTNPNDNKHGFIALPDSYTLKFGSKSFAITLGKAKGLGAGKVKPVTVNANGSTVSGAEAMISRPKDSHGNYEIVEMRVPLRDLGVVATSSQNISMTSGDAMFGGTTLTTTGGSTGGVILVAAGFSIALVGVVKIARRRRQTA</sequence>
<keyword evidence="2" id="KW-0732">Signal</keyword>
<keyword evidence="1" id="KW-0472">Membrane</keyword>
<evidence type="ECO:0000313" key="4">
    <source>
        <dbReference type="Proteomes" id="UP000051580"/>
    </source>
</evidence>
<accession>A0A0R1UR34</accession>
<reference evidence="3 4" key="1">
    <citation type="journal article" date="2015" name="Genome Announc.">
        <title>Expanding the biotechnology potential of lactobacilli through comparative genomics of 213 strains and associated genera.</title>
        <authorList>
            <person name="Sun Z."/>
            <person name="Harris H.M."/>
            <person name="McCann A."/>
            <person name="Guo C."/>
            <person name="Argimon S."/>
            <person name="Zhang W."/>
            <person name="Yang X."/>
            <person name="Jeffery I.B."/>
            <person name="Cooney J.C."/>
            <person name="Kagawa T.F."/>
            <person name="Liu W."/>
            <person name="Song Y."/>
            <person name="Salvetti E."/>
            <person name="Wrobel A."/>
            <person name="Rasinkangas P."/>
            <person name="Parkhill J."/>
            <person name="Rea M.C."/>
            <person name="O'Sullivan O."/>
            <person name="Ritari J."/>
            <person name="Douillard F.P."/>
            <person name="Paul Ross R."/>
            <person name="Yang R."/>
            <person name="Briner A.E."/>
            <person name="Felis G.E."/>
            <person name="de Vos W.M."/>
            <person name="Barrangou R."/>
            <person name="Klaenhammer T.R."/>
            <person name="Caufield P.W."/>
            <person name="Cui Y."/>
            <person name="Zhang H."/>
            <person name="O'Toole P.W."/>
        </authorList>
    </citation>
    <scope>NUCLEOTIDE SEQUENCE [LARGE SCALE GENOMIC DNA]</scope>
    <source>
        <strain evidence="3 4">DSM 16381</strain>
    </source>
</reference>
<keyword evidence="1" id="KW-0812">Transmembrane</keyword>
<dbReference type="AlphaFoldDB" id="A0A0R1UR34"/>
<evidence type="ECO:0000256" key="1">
    <source>
        <dbReference type="SAM" id="Phobius"/>
    </source>
</evidence>
<comment type="caution">
    <text evidence="3">The sequence shown here is derived from an EMBL/GenBank/DDBJ whole genome shotgun (WGS) entry which is preliminary data.</text>
</comment>
<feature type="signal peptide" evidence="2">
    <location>
        <begin position="1"/>
        <end position="40"/>
    </location>
</feature>
<organism evidence="3 4">
    <name type="scientific">Levilactobacillus hammesii DSM 16381</name>
    <dbReference type="NCBI Taxonomy" id="1423753"/>
    <lineage>
        <taxon>Bacteria</taxon>
        <taxon>Bacillati</taxon>
        <taxon>Bacillota</taxon>
        <taxon>Bacilli</taxon>
        <taxon>Lactobacillales</taxon>
        <taxon>Lactobacillaceae</taxon>
        <taxon>Levilactobacillus</taxon>
    </lineage>
</organism>
<dbReference type="NCBIfam" id="TIGR04145">
    <property type="entry name" value="Firmicu_CTERM"/>
    <property type="match status" value="1"/>
</dbReference>
<feature type="chain" id="PRO_5006411882" description="Firmicu-CTERM sorting domain-containing protein" evidence="2">
    <location>
        <begin position="41"/>
        <end position="228"/>
    </location>
</feature>
<dbReference type="PATRIC" id="fig|1423753.3.peg.1304"/>